<dbReference type="NCBIfam" id="TIGR01459">
    <property type="entry name" value="HAD-SF-IIA-hyp4"/>
    <property type="match status" value="1"/>
</dbReference>
<reference evidence="1 2" key="1">
    <citation type="submission" date="2023-04" db="EMBL/GenBank/DDBJ databases">
        <title>Jannaschia ovalis sp. nov., a marine bacterium isolated from sea tidal flat.</title>
        <authorList>
            <person name="Kwon D.Y."/>
            <person name="Kim J.-J."/>
        </authorList>
    </citation>
    <scope>NUCLEOTIDE SEQUENCE [LARGE SCALE GENOMIC DNA]</scope>
    <source>
        <strain evidence="1 2">GRR-S6-38</strain>
    </source>
</reference>
<sequence>MTRRISDLSQIAGAYDAVVLDQWGVLHDGDAPYPGAVAGVRTLAEAGTRLAVLSNSGKRAAVNAQRIAGIGFQPGLFETVMTSGEALWRDLAAGRVEMRRLLPIERAAGDAEAFCAGLAVTLSAELAEAEAVLLMGLPDDAAPDRFAALFDAALARGVPVICTNPDRASPWAGGITVASPGALAHDFARRGGTVRFYGKPHEPVFDALATALGVPPARLLMVGDSLEHDIAGGHAAGWATAFVRGGLHRAAFDGGAVEAVLDRLLDAEGAPPPDFTLDTIGGHHA</sequence>
<dbReference type="PANTHER" id="PTHR19288:SF90">
    <property type="entry name" value="OS08G0542600 PROTEIN"/>
    <property type="match status" value="1"/>
</dbReference>
<keyword evidence="1" id="KW-0378">Hydrolase</keyword>
<accession>A0ABY8LFY5</accession>
<keyword evidence="2" id="KW-1185">Reference proteome</keyword>
<dbReference type="Pfam" id="PF13242">
    <property type="entry name" value="Hydrolase_like"/>
    <property type="match status" value="1"/>
</dbReference>
<dbReference type="InterPro" id="IPR006356">
    <property type="entry name" value="HAD-SF_hydro_IIA_hyp3"/>
</dbReference>
<dbReference type="InterPro" id="IPR036412">
    <property type="entry name" value="HAD-like_sf"/>
</dbReference>
<dbReference type="InterPro" id="IPR023214">
    <property type="entry name" value="HAD_sf"/>
</dbReference>
<dbReference type="GO" id="GO:0016787">
    <property type="term" value="F:hydrolase activity"/>
    <property type="evidence" value="ECO:0007669"/>
    <property type="project" value="UniProtKB-KW"/>
</dbReference>
<dbReference type="SUPFAM" id="SSF56784">
    <property type="entry name" value="HAD-like"/>
    <property type="match status" value="1"/>
</dbReference>
<dbReference type="Gene3D" id="3.40.50.1000">
    <property type="entry name" value="HAD superfamily/HAD-like"/>
    <property type="match status" value="2"/>
</dbReference>
<dbReference type="Proteomes" id="UP001243420">
    <property type="component" value="Chromosome"/>
</dbReference>
<evidence type="ECO:0000313" key="1">
    <source>
        <dbReference type="EMBL" id="WGH79260.1"/>
    </source>
</evidence>
<gene>
    <name evidence="1" type="ORF">P8627_03060</name>
</gene>
<dbReference type="RefSeq" id="WP_279966058.1">
    <property type="nucleotide sequence ID" value="NZ_CP122537.1"/>
</dbReference>
<organism evidence="1 2">
    <name type="scientific">Jannaschia ovalis</name>
    <dbReference type="NCBI Taxonomy" id="3038773"/>
    <lineage>
        <taxon>Bacteria</taxon>
        <taxon>Pseudomonadati</taxon>
        <taxon>Pseudomonadota</taxon>
        <taxon>Alphaproteobacteria</taxon>
        <taxon>Rhodobacterales</taxon>
        <taxon>Roseobacteraceae</taxon>
        <taxon>Jannaschia</taxon>
    </lineage>
</organism>
<proteinExistence type="predicted"/>
<protein>
    <submittedName>
        <fullName evidence="1">TIGR01459 family HAD-type hydrolase</fullName>
    </submittedName>
</protein>
<name>A0ABY8LFY5_9RHOB</name>
<dbReference type="EMBL" id="CP122537">
    <property type="protein sequence ID" value="WGH79260.1"/>
    <property type="molecule type" value="Genomic_DNA"/>
</dbReference>
<dbReference type="InterPro" id="IPR006357">
    <property type="entry name" value="HAD-SF_hydro_IIA"/>
</dbReference>
<evidence type="ECO:0000313" key="2">
    <source>
        <dbReference type="Proteomes" id="UP001243420"/>
    </source>
</evidence>
<dbReference type="PANTHER" id="PTHR19288">
    <property type="entry name" value="4-NITROPHENYLPHOSPHATASE-RELATED"/>
    <property type="match status" value="1"/>
</dbReference>
<dbReference type="Pfam" id="PF13344">
    <property type="entry name" value="Hydrolase_6"/>
    <property type="match status" value="1"/>
</dbReference>